<dbReference type="AlphaFoldDB" id="A0A9D3WS98"/>
<accession>A0A9D3WS98</accession>
<evidence type="ECO:0000313" key="2">
    <source>
        <dbReference type="EMBL" id="KAH1166262.1"/>
    </source>
</evidence>
<organism evidence="2 3">
    <name type="scientific">Mauremys mutica</name>
    <name type="common">yellowpond turtle</name>
    <dbReference type="NCBI Taxonomy" id="74926"/>
    <lineage>
        <taxon>Eukaryota</taxon>
        <taxon>Metazoa</taxon>
        <taxon>Chordata</taxon>
        <taxon>Craniata</taxon>
        <taxon>Vertebrata</taxon>
        <taxon>Euteleostomi</taxon>
        <taxon>Archelosauria</taxon>
        <taxon>Testudinata</taxon>
        <taxon>Testudines</taxon>
        <taxon>Cryptodira</taxon>
        <taxon>Durocryptodira</taxon>
        <taxon>Testudinoidea</taxon>
        <taxon>Geoemydidae</taxon>
        <taxon>Geoemydinae</taxon>
        <taxon>Mauremys</taxon>
    </lineage>
</organism>
<name>A0A9D3WS98_9SAUR</name>
<reference evidence="2" key="1">
    <citation type="submission" date="2021-09" db="EMBL/GenBank/DDBJ databases">
        <title>The genome of Mauremys mutica provides insights into the evolution of semi-aquatic lifestyle.</title>
        <authorList>
            <person name="Gong S."/>
            <person name="Gao Y."/>
        </authorList>
    </citation>
    <scope>NUCLEOTIDE SEQUENCE</scope>
    <source>
        <strain evidence="2">MM-2020</strain>
        <tissue evidence="2">Muscle</tissue>
    </source>
</reference>
<sequence length="109" mass="12393">MQTLSFSQPCAKDWIRNQFKDLDLTSNSLPFPRPLTVAGEHFLVTVNICISILKNANRMLRNPPGNQTFKKLGGIISCDTFAKLREPSGYTQMPPCSNTDKQRVYKEWS</sequence>
<gene>
    <name evidence="2" type="ORF">KIL84_015434</name>
</gene>
<dbReference type="Proteomes" id="UP000827986">
    <property type="component" value="Unassembled WGS sequence"/>
</dbReference>
<evidence type="ECO:0000256" key="1">
    <source>
        <dbReference type="SAM" id="MobiDB-lite"/>
    </source>
</evidence>
<feature type="compositionally biased region" description="Basic and acidic residues" evidence="1">
    <location>
        <begin position="100"/>
        <end position="109"/>
    </location>
</feature>
<comment type="caution">
    <text evidence="2">The sequence shown here is derived from an EMBL/GenBank/DDBJ whole genome shotgun (WGS) entry which is preliminary data.</text>
</comment>
<proteinExistence type="predicted"/>
<dbReference type="EMBL" id="JAHDVG010000487">
    <property type="protein sequence ID" value="KAH1166262.1"/>
    <property type="molecule type" value="Genomic_DNA"/>
</dbReference>
<protein>
    <submittedName>
        <fullName evidence="2">Uncharacterized protein</fullName>
    </submittedName>
</protein>
<keyword evidence="3" id="KW-1185">Reference proteome</keyword>
<feature type="region of interest" description="Disordered" evidence="1">
    <location>
        <begin position="88"/>
        <end position="109"/>
    </location>
</feature>
<feature type="compositionally biased region" description="Polar residues" evidence="1">
    <location>
        <begin position="89"/>
        <end position="99"/>
    </location>
</feature>
<evidence type="ECO:0000313" key="3">
    <source>
        <dbReference type="Proteomes" id="UP000827986"/>
    </source>
</evidence>